<sequence length="818" mass="91417">MPKESEQPTTIAAVQNCPPQEEQLFDLSRISKLSIALRMVARVGKYLHRVVAKVNEKRHSPIEIHHVTKFGTNFDITADDIKAAEIVLHADIHKNVDADELSRKFRNMNIVRDKYGVIRHISRLQHAPIPIDTKSPIFLPSRSEMTRLVLIDMHCHNFHCGKDQTLSLARQKYWIPRASGSFKYYLKNCAVCKRWNGLPFGSPQMPSLPTDRVMVTKPFSNVGCDYIGPFCSKNGDNMYIALYTCLVTRAVHLEVVENLSAGAFLNSFIRFVSRRGVPKLVRSDCGTNFRLGSKIIEELSKPCEYEAQSVMSYSVTNGIKWLFNPPASPWMGGVWERLVGSVKRCLRKDALTHDTTEEIATRRVLPRSAKTRAYDVIRNFEESLEETQSQSSTNAMQGSQVLPPSRNSKVANGSIKTAMLLTVMIAALISPSSAHHATCREGVVEIRERNTSYELCFNSECKTFPGSSEIRTYKLPPSPTQSHTKVAIKYVEDETPTDYALMCSNPDFCALSRSLLSISLLGNPNCWPVGAVITVAMIFYLISMLILISLWGMLSLIRITRKSPAPMQNVYSINVPQENVQLHSLNPTPLSGGLVITLCIAVLAGTNAVDACQHGFTRYSTNIVCDQNNNCNLEFSRELLFNRIQNEHCIEIRHQNKTVGLLKIKLRAASLICSKESITYTRSTIHRVYSAVRCSQAGSCHGNICDTISRNDTVPELSQARDFPGYTGCQYTCGGMSCGCLLPSPSCTFYKVAHIPVSGTVHEIIRCSEWTPSLHIEVESSLSQATRKEGVVLTPYITANCEDSILLPHLYRVRTYQC</sequence>
<dbReference type="PANTHER" id="PTHR47331">
    <property type="entry name" value="PHD-TYPE DOMAIN-CONTAINING PROTEIN"/>
    <property type="match status" value="1"/>
</dbReference>
<dbReference type="InterPro" id="IPR041588">
    <property type="entry name" value="Integrase_H2C2"/>
</dbReference>
<evidence type="ECO:0000256" key="2">
    <source>
        <dbReference type="SAM" id="Phobius"/>
    </source>
</evidence>
<organism evidence="4 5">
    <name type="scientific">Cylicocyclus nassatus</name>
    <name type="common">Nematode worm</name>
    <dbReference type="NCBI Taxonomy" id="53992"/>
    <lineage>
        <taxon>Eukaryota</taxon>
        <taxon>Metazoa</taxon>
        <taxon>Ecdysozoa</taxon>
        <taxon>Nematoda</taxon>
        <taxon>Chromadorea</taxon>
        <taxon>Rhabditida</taxon>
        <taxon>Rhabditina</taxon>
        <taxon>Rhabditomorpha</taxon>
        <taxon>Strongyloidea</taxon>
        <taxon>Strongylidae</taxon>
        <taxon>Cylicocyclus</taxon>
    </lineage>
</organism>
<feature type="domain" description="Integrase catalytic" evidence="3">
    <location>
        <begin position="214"/>
        <end position="406"/>
    </location>
</feature>
<keyword evidence="2" id="KW-1133">Transmembrane helix</keyword>
<dbReference type="AlphaFoldDB" id="A0AA36GEY6"/>
<feature type="region of interest" description="Disordered" evidence="1">
    <location>
        <begin position="385"/>
        <end position="408"/>
    </location>
</feature>
<keyword evidence="2" id="KW-0812">Transmembrane</keyword>
<feature type="transmembrane region" description="Helical" evidence="2">
    <location>
        <begin position="527"/>
        <end position="554"/>
    </location>
</feature>
<protein>
    <recommendedName>
        <fullName evidence="3">Integrase catalytic domain-containing protein</fullName>
    </recommendedName>
</protein>
<feature type="compositionally biased region" description="Polar residues" evidence="1">
    <location>
        <begin position="394"/>
        <end position="408"/>
    </location>
</feature>
<keyword evidence="5" id="KW-1185">Reference proteome</keyword>
<dbReference type="GO" id="GO:0015074">
    <property type="term" value="P:DNA integration"/>
    <property type="evidence" value="ECO:0007669"/>
    <property type="project" value="InterPro"/>
</dbReference>
<evidence type="ECO:0000313" key="4">
    <source>
        <dbReference type="EMBL" id="CAJ0589794.1"/>
    </source>
</evidence>
<dbReference type="Proteomes" id="UP001176961">
    <property type="component" value="Unassembled WGS sequence"/>
</dbReference>
<dbReference type="Pfam" id="PF07245">
    <property type="entry name" value="Phlebovirus_G2"/>
    <property type="match status" value="1"/>
</dbReference>
<dbReference type="InterPro" id="IPR009878">
    <property type="entry name" value="Phlebovirus_G2_fusion"/>
</dbReference>
<dbReference type="GO" id="GO:0003676">
    <property type="term" value="F:nucleic acid binding"/>
    <property type="evidence" value="ECO:0007669"/>
    <property type="project" value="InterPro"/>
</dbReference>
<dbReference type="Gene3D" id="1.10.340.70">
    <property type="match status" value="1"/>
</dbReference>
<dbReference type="Pfam" id="PF17921">
    <property type="entry name" value="Integrase_H2C2"/>
    <property type="match status" value="1"/>
</dbReference>
<gene>
    <name evidence="4" type="ORF">CYNAS_LOCUS1777</name>
</gene>
<dbReference type="SUPFAM" id="SSF53098">
    <property type="entry name" value="Ribonuclease H-like"/>
    <property type="match status" value="1"/>
</dbReference>
<dbReference type="InterPro" id="IPR036397">
    <property type="entry name" value="RNaseH_sf"/>
</dbReference>
<evidence type="ECO:0000259" key="3">
    <source>
        <dbReference type="PROSITE" id="PS50994"/>
    </source>
</evidence>
<comment type="caution">
    <text evidence="4">The sequence shown here is derived from an EMBL/GenBank/DDBJ whole genome shotgun (WGS) entry which is preliminary data.</text>
</comment>
<proteinExistence type="predicted"/>
<dbReference type="InterPro" id="IPR012337">
    <property type="entry name" value="RNaseH-like_sf"/>
</dbReference>
<dbReference type="PROSITE" id="PS50994">
    <property type="entry name" value="INTEGRASE"/>
    <property type="match status" value="1"/>
</dbReference>
<reference evidence="4" key="1">
    <citation type="submission" date="2023-07" db="EMBL/GenBank/DDBJ databases">
        <authorList>
            <consortium name="CYATHOMIX"/>
        </authorList>
    </citation>
    <scope>NUCLEOTIDE SEQUENCE</scope>
    <source>
        <strain evidence="4">N/A</strain>
    </source>
</reference>
<evidence type="ECO:0000313" key="5">
    <source>
        <dbReference type="Proteomes" id="UP001176961"/>
    </source>
</evidence>
<evidence type="ECO:0000256" key="1">
    <source>
        <dbReference type="SAM" id="MobiDB-lite"/>
    </source>
</evidence>
<accession>A0AA36GEY6</accession>
<keyword evidence="2" id="KW-0472">Membrane</keyword>
<name>A0AA36GEY6_CYLNA</name>
<dbReference type="InterPro" id="IPR001584">
    <property type="entry name" value="Integrase_cat-core"/>
</dbReference>
<dbReference type="EMBL" id="CATQJL010000001">
    <property type="protein sequence ID" value="CAJ0589794.1"/>
    <property type="molecule type" value="Genomic_DNA"/>
</dbReference>
<dbReference type="Gene3D" id="3.30.420.10">
    <property type="entry name" value="Ribonuclease H-like superfamily/Ribonuclease H"/>
    <property type="match status" value="1"/>
</dbReference>